<keyword evidence="7 9" id="KW-0129">CBS domain</keyword>
<keyword evidence="5" id="KW-0677">Repeat</keyword>
<dbReference type="FunFam" id="3.10.580.10:FF:000002">
    <property type="entry name" value="Magnesium/cobalt efflux protein CorC"/>
    <property type="match status" value="1"/>
</dbReference>
<evidence type="ECO:0000256" key="6">
    <source>
        <dbReference type="ARBA" id="ARBA00022989"/>
    </source>
</evidence>
<evidence type="ECO:0000256" key="2">
    <source>
        <dbReference type="ARBA" id="ARBA00006337"/>
    </source>
</evidence>
<comment type="subcellular location">
    <subcellularLocation>
        <location evidence="1">Cell membrane</location>
        <topology evidence="1">Multi-pass membrane protein</topology>
    </subcellularLocation>
</comment>
<dbReference type="Pfam" id="PF00571">
    <property type="entry name" value="CBS"/>
    <property type="match status" value="2"/>
</dbReference>
<dbReference type="EMBL" id="BMDC01000001">
    <property type="protein sequence ID" value="GGH57602.1"/>
    <property type="molecule type" value="Genomic_DNA"/>
</dbReference>
<keyword evidence="6 10" id="KW-1133">Transmembrane helix</keyword>
<dbReference type="Pfam" id="PF03471">
    <property type="entry name" value="CorC_HlyC"/>
    <property type="match status" value="1"/>
</dbReference>
<dbReference type="InterPro" id="IPR036318">
    <property type="entry name" value="FAD-bd_PCMH-like_sf"/>
</dbReference>
<evidence type="ECO:0000256" key="9">
    <source>
        <dbReference type="PROSITE-ProRule" id="PRU00703"/>
    </source>
</evidence>
<protein>
    <submittedName>
        <fullName evidence="12">Membrane protein</fullName>
    </submittedName>
</protein>
<evidence type="ECO:0000256" key="7">
    <source>
        <dbReference type="ARBA" id="ARBA00023122"/>
    </source>
</evidence>
<dbReference type="Proteomes" id="UP000600171">
    <property type="component" value="Unassembled WGS sequence"/>
</dbReference>
<feature type="domain" description="CBS" evidence="11">
    <location>
        <begin position="269"/>
        <end position="326"/>
    </location>
</feature>
<sequence>MTPFILIFGAFIAAVLGFGLTSAEAAFTYLPQAEADKLTADGKRRKLTRILDNHDSVMFSIRLWKVIFETLSTILLFSFLDLLIGVLWVSATVTTLVMVVVGFLMFGALPRNRGRAYPEKVVKNAHGLVYFLSLLSKPLSTFAQERAKENESEHGKDNSLTEEELREFVDRASTSEEIEDDEAQMVHSIFELDETRIRAVMVPRTDMVTIDHDETLDNALNLFMRSGYSRVPVLGDDFDDVRGFLYLKDVMEAFVAQTRGAPAQSVSDLQRSARFEPESKRVMDLLKEMQREATHVAVVVDEYGGTAGLVTLEDLIEELVGDISDEFDNEKPEIKMDGDGTFKISSRLGIEELGELFGVMIEDDDVDTVGGLLSKHLGRVPIIGSQVTVDGISIRAIGTRGRRNQIGTLLVWAEDQLAKAEIDR</sequence>
<dbReference type="PANTHER" id="PTHR22777">
    <property type="entry name" value="HEMOLYSIN-RELATED"/>
    <property type="match status" value="1"/>
</dbReference>
<keyword evidence="8 10" id="KW-0472">Membrane</keyword>
<evidence type="ECO:0000313" key="13">
    <source>
        <dbReference type="Proteomes" id="UP000600171"/>
    </source>
</evidence>
<keyword evidence="3" id="KW-1003">Cell membrane</keyword>
<dbReference type="GO" id="GO:0050660">
    <property type="term" value="F:flavin adenine dinucleotide binding"/>
    <property type="evidence" value="ECO:0007669"/>
    <property type="project" value="InterPro"/>
</dbReference>
<dbReference type="AlphaFoldDB" id="A0A917IN67"/>
<evidence type="ECO:0000256" key="1">
    <source>
        <dbReference type="ARBA" id="ARBA00004651"/>
    </source>
</evidence>
<evidence type="ECO:0000259" key="11">
    <source>
        <dbReference type="PROSITE" id="PS51371"/>
    </source>
</evidence>
<evidence type="ECO:0000256" key="5">
    <source>
        <dbReference type="ARBA" id="ARBA00022737"/>
    </source>
</evidence>
<dbReference type="CDD" id="cd04590">
    <property type="entry name" value="CBS_pair_CorC_HlyC_assoc"/>
    <property type="match status" value="1"/>
</dbReference>
<evidence type="ECO:0000256" key="3">
    <source>
        <dbReference type="ARBA" id="ARBA00022475"/>
    </source>
</evidence>
<gene>
    <name evidence="12" type="ORF">GCM10007359_02910</name>
</gene>
<dbReference type="InterPro" id="IPR005170">
    <property type="entry name" value="Transptr-assoc_dom"/>
</dbReference>
<dbReference type="GO" id="GO:0005886">
    <property type="term" value="C:plasma membrane"/>
    <property type="evidence" value="ECO:0007669"/>
    <property type="project" value="UniProtKB-SubCell"/>
</dbReference>
<dbReference type="InterPro" id="IPR000644">
    <property type="entry name" value="CBS_dom"/>
</dbReference>
<dbReference type="PANTHER" id="PTHR22777:SF32">
    <property type="entry name" value="UPF0053 INNER MEMBRANE PROTEIN YFJD"/>
    <property type="match status" value="1"/>
</dbReference>
<dbReference type="InterPro" id="IPR044751">
    <property type="entry name" value="Ion_transp-like_CBS"/>
</dbReference>
<organism evidence="12 13">
    <name type="scientific">Rothia aerolata</name>
    <dbReference type="NCBI Taxonomy" id="1812262"/>
    <lineage>
        <taxon>Bacteria</taxon>
        <taxon>Bacillati</taxon>
        <taxon>Actinomycetota</taxon>
        <taxon>Actinomycetes</taxon>
        <taxon>Micrococcales</taxon>
        <taxon>Micrococcaceae</taxon>
        <taxon>Rothia</taxon>
    </lineage>
</organism>
<dbReference type="SUPFAM" id="SSF54631">
    <property type="entry name" value="CBS-domain pair"/>
    <property type="match status" value="1"/>
</dbReference>
<evidence type="ECO:0000313" key="12">
    <source>
        <dbReference type="EMBL" id="GGH57602.1"/>
    </source>
</evidence>
<evidence type="ECO:0000256" key="4">
    <source>
        <dbReference type="ARBA" id="ARBA00022692"/>
    </source>
</evidence>
<evidence type="ECO:0000256" key="8">
    <source>
        <dbReference type="ARBA" id="ARBA00023136"/>
    </source>
</evidence>
<keyword evidence="13" id="KW-1185">Reference proteome</keyword>
<dbReference type="Gene3D" id="3.30.465.10">
    <property type="match status" value="1"/>
</dbReference>
<dbReference type="SUPFAM" id="SSF56176">
    <property type="entry name" value="FAD-binding/transporter-associated domain-like"/>
    <property type="match status" value="1"/>
</dbReference>
<evidence type="ECO:0000256" key="10">
    <source>
        <dbReference type="SAM" id="Phobius"/>
    </source>
</evidence>
<dbReference type="Gene3D" id="3.10.580.10">
    <property type="entry name" value="CBS-domain"/>
    <property type="match status" value="1"/>
</dbReference>
<dbReference type="RefSeq" id="WP_188358565.1">
    <property type="nucleotide sequence ID" value="NZ_BMDC01000001.1"/>
</dbReference>
<accession>A0A917IN67</accession>
<proteinExistence type="inferred from homology"/>
<dbReference type="InterPro" id="IPR016169">
    <property type="entry name" value="FAD-bd_PCMH_sub2"/>
</dbReference>
<feature type="transmembrane region" description="Helical" evidence="10">
    <location>
        <begin position="82"/>
        <end position="106"/>
    </location>
</feature>
<keyword evidence="4 10" id="KW-0812">Transmembrane</keyword>
<dbReference type="Pfam" id="PF01595">
    <property type="entry name" value="CNNM"/>
    <property type="match status" value="1"/>
</dbReference>
<dbReference type="PROSITE" id="PS51371">
    <property type="entry name" value="CBS"/>
    <property type="match status" value="2"/>
</dbReference>
<comment type="similarity">
    <text evidence="2">Belongs to the UPF0053 family.</text>
</comment>
<reference evidence="12 13" key="1">
    <citation type="journal article" date="2014" name="Int. J. Syst. Evol. Microbiol.">
        <title>Complete genome sequence of Corynebacterium casei LMG S-19264T (=DSM 44701T), isolated from a smear-ripened cheese.</title>
        <authorList>
            <consortium name="US DOE Joint Genome Institute (JGI-PGF)"/>
            <person name="Walter F."/>
            <person name="Albersmeier A."/>
            <person name="Kalinowski J."/>
            <person name="Ruckert C."/>
        </authorList>
    </citation>
    <scope>NUCLEOTIDE SEQUENCE [LARGE SCALE GENOMIC DNA]</scope>
    <source>
        <strain evidence="12 13">CCM 8669</strain>
    </source>
</reference>
<feature type="domain" description="CBS" evidence="11">
    <location>
        <begin position="201"/>
        <end position="263"/>
    </location>
</feature>
<name>A0A917IN67_9MICC</name>
<comment type="caution">
    <text evidence="12">The sequence shown here is derived from an EMBL/GenBank/DDBJ whole genome shotgun (WGS) entry which is preliminary data.</text>
</comment>
<dbReference type="InterPro" id="IPR046342">
    <property type="entry name" value="CBS_dom_sf"/>
</dbReference>
<dbReference type="InterPro" id="IPR002550">
    <property type="entry name" value="CNNM"/>
</dbReference>
<dbReference type="SMART" id="SM01091">
    <property type="entry name" value="CorC_HlyC"/>
    <property type="match status" value="1"/>
</dbReference>